<sequence length="377" mass="39614">MAGPLHGVRVIEIASIGPGPLAAMLLADMGAEVIRVDRPGPAAGGMVPPHQDISRRGRRSIALDVKQDAAREVLLRLIEGADVLVEGFRPGVMERLGLGPDACLARNPRLVYGRMTGWGQEGPLATAAGHDINYIALAGALGMIGTPEAPVTPLNLVGDYGGGTMLLAFGIACALFEARGSGKGQVVDAAMVDGVSLLMTLFHSVQAAGRTRPRGTGVLDGGSHYYGSYRCADGGWISLGSIEPQFYALLLDKLGIEDPAAWPQHDASRWPALKAELAHRFAQKTRDEWCALLEGTDVCFAPVLALDEVPGHPHQKARDAFYTQDGLTQPAPAPRFSRSAPERPRAPVAAGTDTEAILRELGYGDADIAALRGAGVG</sequence>
<dbReference type="GO" id="GO:0003824">
    <property type="term" value="F:catalytic activity"/>
    <property type="evidence" value="ECO:0007669"/>
    <property type="project" value="InterPro"/>
</dbReference>
<dbReference type="RefSeq" id="WP_114803359.1">
    <property type="nucleotide sequence ID" value="NZ_QQAV01000005.1"/>
</dbReference>
<protein>
    <submittedName>
        <fullName evidence="2">Alpha-methylacyl-CoA racemase</fullName>
    </submittedName>
</protein>
<dbReference type="OrthoDB" id="5294844at2"/>
<feature type="region of interest" description="Disordered" evidence="1">
    <location>
        <begin position="331"/>
        <end position="350"/>
    </location>
</feature>
<accession>A0A370FF01</accession>
<keyword evidence="3" id="KW-1185">Reference proteome</keyword>
<dbReference type="Pfam" id="PF02515">
    <property type="entry name" value="CoA_transf_3"/>
    <property type="match status" value="1"/>
</dbReference>
<evidence type="ECO:0000313" key="3">
    <source>
        <dbReference type="Proteomes" id="UP000255265"/>
    </source>
</evidence>
<gene>
    <name evidence="2" type="ORF">DFR41_105334</name>
</gene>
<dbReference type="InterPro" id="IPR003673">
    <property type="entry name" value="CoA-Trfase_fam_III"/>
</dbReference>
<proteinExistence type="predicted"/>
<dbReference type="Proteomes" id="UP000255265">
    <property type="component" value="Unassembled WGS sequence"/>
</dbReference>
<dbReference type="PANTHER" id="PTHR48228:SF5">
    <property type="entry name" value="ALPHA-METHYLACYL-COA RACEMASE"/>
    <property type="match status" value="1"/>
</dbReference>
<dbReference type="SUPFAM" id="SSF89796">
    <property type="entry name" value="CoA-transferase family III (CaiB/BaiF)"/>
    <property type="match status" value="1"/>
</dbReference>
<dbReference type="Gene3D" id="3.40.50.10540">
    <property type="entry name" value="Crotonobetainyl-coa:carnitine coa-transferase, domain 1"/>
    <property type="match status" value="1"/>
</dbReference>
<dbReference type="AlphaFoldDB" id="A0A370FF01"/>
<dbReference type="InterPro" id="IPR050509">
    <property type="entry name" value="CoA-transferase_III"/>
</dbReference>
<dbReference type="Gene3D" id="3.30.1540.10">
    <property type="entry name" value="formyl-coa transferase, domain 3"/>
    <property type="match status" value="1"/>
</dbReference>
<dbReference type="InterPro" id="IPR044855">
    <property type="entry name" value="CoA-Trfase_III_dom3_sf"/>
</dbReference>
<dbReference type="EMBL" id="QQAV01000005">
    <property type="protein sequence ID" value="RDI24419.1"/>
    <property type="molecule type" value="Genomic_DNA"/>
</dbReference>
<organism evidence="2 3">
    <name type="scientific">Pseudacidovorax intermedius</name>
    <dbReference type="NCBI Taxonomy" id="433924"/>
    <lineage>
        <taxon>Bacteria</taxon>
        <taxon>Pseudomonadati</taxon>
        <taxon>Pseudomonadota</taxon>
        <taxon>Betaproteobacteria</taxon>
        <taxon>Burkholderiales</taxon>
        <taxon>Comamonadaceae</taxon>
        <taxon>Pseudacidovorax</taxon>
    </lineage>
</organism>
<evidence type="ECO:0000256" key="1">
    <source>
        <dbReference type="SAM" id="MobiDB-lite"/>
    </source>
</evidence>
<dbReference type="Gene3D" id="3.30.60.110">
    <property type="match status" value="1"/>
</dbReference>
<comment type="caution">
    <text evidence="2">The sequence shown here is derived from an EMBL/GenBank/DDBJ whole genome shotgun (WGS) entry which is preliminary data.</text>
</comment>
<dbReference type="InterPro" id="IPR023606">
    <property type="entry name" value="CoA-Trfase_III_dom_1_sf"/>
</dbReference>
<name>A0A370FF01_9BURK</name>
<dbReference type="PANTHER" id="PTHR48228">
    <property type="entry name" value="SUCCINYL-COA--D-CITRAMALATE COA-TRANSFERASE"/>
    <property type="match status" value="1"/>
</dbReference>
<evidence type="ECO:0000313" key="2">
    <source>
        <dbReference type="EMBL" id="RDI24419.1"/>
    </source>
</evidence>
<reference evidence="2 3" key="1">
    <citation type="submission" date="2018-07" db="EMBL/GenBank/DDBJ databases">
        <title>Genomic Encyclopedia of Type Strains, Phase IV (KMG-IV): sequencing the most valuable type-strain genomes for metagenomic binning, comparative biology and taxonomic classification.</title>
        <authorList>
            <person name="Goeker M."/>
        </authorList>
    </citation>
    <scope>NUCLEOTIDE SEQUENCE [LARGE SCALE GENOMIC DNA]</scope>
    <source>
        <strain evidence="2 3">DSM 21352</strain>
    </source>
</reference>